<protein>
    <submittedName>
        <fullName evidence="1">HTH domain protein</fullName>
    </submittedName>
</protein>
<evidence type="ECO:0000313" key="3">
    <source>
        <dbReference type="Proteomes" id="UP000296216"/>
    </source>
</evidence>
<dbReference type="AlphaFoldDB" id="A0A4D6GUC9"/>
<dbReference type="EMBL" id="CP038631">
    <property type="protein sequence ID" value="QCC44048.1"/>
    <property type="molecule type" value="Genomic_DNA"/>
</dbReference>
<evidence type="ECO:0000313" key="1">
    <source>
        <dbReference type="EMBL" id="QCC44048.1"/>
    </source>
</evidence>
<evidence type="ECO:0000313" key="2">
    <source>
        <dbReference type="EMBL" id="TYO76906.1"/>
    </source>
</evidence>
<accession>A0A4D6GUC9</accession>
<name>A0A4D6GUC9_HALS9</name>
<dbReference type="GeneID" id="68693124"/>
<dbReference type="EMBL" id="VRYN01000002">
    <property type="protein sequence ID" value="TYO76906.1"/>
    <property type="molecule type" value="Genomic_DNA"/>
</dbReference>
<dbReference type="SUPFAM" id="SSF46785">
    <property type="entry name" value="Winged helix' DNA-binding domain"/>
    <property type="match status" value="1"/>
</dbReference>
<sequence>MSTQRDEQSAGVVSSVRAIDSNRRKLVYLYLATQGGATLDDLKADLELPLLTLLRVLPDLQDNGLVAEEDGRWIAQHT</sequence>
<reference evidence="1" key="3">
    <citation type="journal article" name="MicrobiologyOpen">
        <title>Whole-genome comparison between the type strain of Halobacterium salinarum (DSM 3754(T)) and the laboratory strains R1 and NRC-1.</title>
        <authorList>
            <person name="Pfeiffer F."/>
            <person name="Losensky G."/>
            <person name="Marchfelder A."/>
            <person name="Habermann B."/>
            <person name="Dyall-Smith M."/>
        </authorList>
    </citation>
    <scope>NUCLEOTIDE SEQUENCE</scope>
    <source>
        <strain evidence="1">91-R6</strain>
    </source>
</reference>
<dbReference type="InterPro" id="IPR036390">
    <property type="entry name" value="WH_DNA-bd_sf"/>
</dbReference>
<organism evidence="1 3">
    <name type="scientific">Halobacterium salinarum (strain ATCC 33171 / DSM 3754 / JCM 8978 / NBRC 102687 / NCIMB 764 / 91-R6)</name>
    <dbReference type="NCBI Taxonomy" id="2597657"/>
    <lineage>
        <taxon>Archaea</taxon>
        <taxon>Methanobacteriati</taxon>
        <taxon>Methanobacteriota</taxon>
        <taxon>Stenosarchaea group</taxon>
        <taxon>Halobacteria</taxon>
        <taxon>Halobacteriales</taxon>
        <taxon>Halobacteriaceae</taxon>
        <taxon>Halobacterium</taxon>
    </lineage>
</organism>
<dbReference type="RefSeq" id="WP_010902060.1">
    <property type="nucleotide sequence ID" value="NZ_VRYN01000002.1"/>
</dbReference>
<proteinExistence type="predicted"/>
<reference evidence="1 3" key="1">
    <citation type="journal article" date="2019" name="Microbiol. Resour. Announc.">
        <title>The Genome Sequence of the Halobacterium salinarum Type Strain Is Closely Related to That of Laboratory Strains NRC-1 and R1.</title>
        <authorList>
            <person name="Pfeiffer F."/>
            <person name="Marchfelder A."/>
            <person name="Habermann B."/>
            <person name="Dyall-Smith M.L."/>
        </authorList>
    </citation>
    <scope>NUCLEOTIDE SEQUENCE [LARGE SCALE GENOMIC DNA]</scope>
    <source>
        <strain evidence="1">91-R6</strain>
        <strain evidence="3">ATCC 33171 / DSM 3754 / JCM 8978 / NBRC 102687 / NCIMB 764 / 91-R6</strain>
    </source>
</reference>
<dbReference type="Proteomes" id="UP000296216">
    <property type="component" value="Chromosome"/>
</dbReference>
<gene>
    <name evidence="2" type="ORF">APQ99_01549</name>
    <name evidence="1" type="ORF">HBSAL_01575</name>
</gene>
<dbReference type="Proteomes" id="UP000323075">
    <property type="component" value="Unassembled WGS sequence"/>
</dbReference>
<reference evidence="2 4" key="2">
    <citation type="submission" date="2019-07" db="EMBL/GenBank/DDBJ databases">
        <title>Genomic Encyclopedia of Archaeal and Bacterial Type Strains, Phase II (KMG-II): from individual species to whole genera.</title>
        <authorList>
            <person name="Goeker M."/>
        </authorList>
    </citation>
    <scope>NUCLEOTIDE SEQUENCE [LARGE SCALE GENOMIC DNA]</scope>
    <source>
        <strain evidence="2 4">DSM 3754</strain>
    </source>
</reference>
<evidence type="ECO:0000313" key="4">
    <source>
        <dbReference type="Proteomes" id="UP000323075"/>
    </source>
</evidence>